<accession>A0A3A2ZMW2</accession>
<evidence type="ECO:0000256" key="1">
    <source>
        <dbReference type="SAM" id="Coils"/>
    </source>
</evidence>
<dbReference type="AlphaFoldDB" id="A0A3A2ZMW2"/>
<organism evidence="2 3">
    <name type="scientific">Aspergillus sclerotialis</name>
    <dbReference type="NCBI Taxonomy" id="2070753"/>
    <lineage>
        <taxon>Eukaryota</taxon>
        <taxon>Fungi</taxon>
        <taxon>Dikarya</taxon>
        <taxon>Ascomycota</taxon>
        <taxon>Pezizomycotina</taxon>
        <taxon>Eurotiomycetes</taxon>
        <taxon>Eurotiomycetidae</taxon>
        <taxon>Eurotiales</taxon>
        <taxon>Aspergillaceae</taxon>
        <taxon>Aspergillus</taxon>
        <taxon>Aspergillus subgen. Polypaecilum</taxon>
    </lineage>
</organism>
<name>A0A3A2ZMW2_9EURO</name>
<dbReference type="EMBL" id="MVGC01000075">
    <property type="protein sequence ID" value="RJE24589.1"/>
    <property type="molecule type" value="Genomic_DNA"/>
</dbReference>
<protein>
    <submittedName>
        <fullName evidence="2">Uncharacterized protein</fullName>
    </submittedName>
</protein>
<evidence type="ECO:0000313" key="3">
    <source>
        <dbReference type="Proteomes" id="UP000266188"/>
    </source>
</evidence>
<keyword evidence="1" id="KW-0175">Coiled coil</keyword>
<evidence type="ECO:0000313" key="2">
    <source>
        <dbReference type="EMBL" id="RJE24589.1"/>
    </source>
</evidence>
<gene>
    <name evidence="2" type="ORF">PHISCL_03067</name>
</gene>
<reference evidence="3" key="1">
    <citation type="submission" date="2017-02" db="EMBL/GenBank/DDBJ databases">
        <authorList>
            <person name="Tafer H."/>
            <person name="Lopandic K."/>
        </authorList>
    </citation>
    <scope>NUCLEOTIDE SEQUENCE [LARGE SCALE GENOMIC DNA]</scope>
    <source>
        <strain evidence="3">CBS 366.77</strain>
    </source>
</reference>
<comment type="caution">
    <text evidence="2">The sequence shown here is derived from an EMBL/GenBank/DDBJ whole genome shotgun (WGS) entry which is preliminary data.</text>
</comment>
<dbReference type="Proteomes" id="UP000266188">
    <property type="component" value="Unassembled WGS sequence"/>
</dbReference>
<feature type="coiled-coil region" evidence="1">
    <location>
        <begin position="173"/>
        <end position="200"/>
    </location>
</feature>
<sequence>MNPFNSITVYKVFDILHISTPSWTLKTKRHKYNEESPPREATSFSLNDISVPEPKIRVGLPTGVTTNGINNTDINNVNYVNYNHVRQPPDPCKELEERILWLWKKVWLGLYQVDDMNGPYHYERIEALYLGAGLTRTYRVGELKVLNRHFFEYSRNHGILGLKLYKDLSSQKLQSVVEILEAYEKEIPNLERLYTILREGQLALYEEDGFGGYNAQIHQTQRKYLSIAEPLEKRLLHYDARMDVLIMDMHDEAMRLHAFNPGLRKGLHVHQRVFANGV</sequence>
<proteinExistence type="predicted"/>
<keyword evidence="3" id="KW-1185">Reference proteome</keyword>
<dbReference type="OrthoDB" id="4219547at2759"/>